<dbReference type="PANTHER" id="PTHR43441">
    <property type="entry name" value="RIBOSOMAL-PROTEIN-SERINE ACETYLTRANSFERASE"/>
    <property type="match status" value="1"/>
</dbReference>
<dbReference type="InterPro" id="IPR016181">
    <property type="entry name" value="Acyl_CoA_acyltransferase"/>
</dbReference>
<sequence>MPVSLRALSESHIPAILEACSDWEELAQHGPPYWRPRSPAEIQRKIDATSGPTPATEYNFVLRTDEGRLVGECSLHAIDWRSRVAQVGICVWSPEDRTHGHGRSGVLAMVEWGFDHLGLHRLEAWIVDGNGPSQRLFTQLGFTHEATLRRRYLHAGVYRNVALYALIADDSQSTCI</sequence>
<evidence type="ECO:0000259" key="1">
    <source>
        <dbReference type="PROSITE" id="PS51186"/>
    </source>
</evidence>
<feature type="domain" description="N-acetyltransferase" evidence="1">
    <location>
        <begin position="3"/>
        <end position="164"/>
    </location>
</feature>
<organism evidence="2 3">
    <name type="scientific">Gordonia polyisoprenivorans</name>
    <dbReference type="NCBI Taxonomy" id="84595"/>
    <lineage>
        <taxon>Bacteria</taxon>
        <taxon>Bacillati</taxon>
        <taxon>Actinomycetota</taxon>
        <taxon>Actinomycetes</taxon>
        <taxon>Mycobacteriales</taxon>
        <taxon>Gordoniaceae</taxon>
        <taxon>Gordonia</taxon>
    </lineage>
</organism>
<dbReference type="RefSeq" id="WP_006372130.1">
    <property type="nucleotide sequence ID" value="NZ_JAAXPC010000001.1"/>
</dbReference>
<evidence type="ECO:0000313" key="2">
    <source>
        <dbReference type="EMBL" id="NKY00602.1"/>
    </source>
</evidence>
<dbReference type="InterPro" id="IPR051908">
    <property type="entry name" value="Ribosomal_N-acetyltransferase"/>
</dbReference>
<dbReference type="GO" id="GO:0005737">
    <property type="term" value="C:cytoplasm"/>
    <property type="evidence" value="ECO:0007669"/>
    <property type="project" value="TreeGrafter"/>
</dbReference>
<dbReference type="GO" id="GO:1990189">
    <property type="term" value="F:protein N-terminal-serine acetyltransferase activity"/>
    <property type="evidence" value="ECO:0007669"/>
    <property type="project" value="TreeGrafter"/>
</dbReference>
<dbReference type="Gene3D" id="3.40.630.30">
    <property type="match status" value="1"/>
</dbReference>
<reference evidence="2 3" key="1">
    <citation type="submission" date="2020-04" db="EMBL/GenBank/DDBJ databases">
        <title>MicrobeNet Type strains.</title>
        <authorList>
            <person name="Nicholson A.C."/>
        </authorList>
    </citation>
    <scope>NUCLEOTIDE SEQUENCE [LARGE SCALE GENOMIC DNA]</scope>
    <source>
        <strain evidence="2 3">ATCC BAA-14</strain>
    </source>
</reference>
<keyword evidence="2" id="KW-0808">Transferase</keyword>
<comment type="caution">
    <text evidence="2">The sequence shown here is derived from an EMBL/GenBank/DDBJ whole genome shotgun (WGS) entry which is preliminary data.</text>
</comment>
<dbReference type="Proteomes" id="UP000563898">
    <property type="component" value="Unassembled WGS sequence"/>
</dbReference>
<dbReference type="EMBL" id="JAAXPC010000001">
    <property type="protein sequence ID" value="NKY00602.1"/>
    <property type="molecule type" value="Genomic_DNA"/>
</dbReference>
<evidence type="ECO:0000313" key="3">
    <source>
        <dbReference type="Proteomes" id="UP000563898"/>
    </source>
</evidence>
<dbReference type="SUPFAM" id="SSF55729">
    <property type="entry name" value="Acyl-CoA N-acyltransferases (Nat)"/>
    <property type="match status" value="1"/>
</dbReference>
<proteinExistence type="predicted"/>
<dbReference type="AlphaFoldDB" id="A0A846WFN3"/>
<dbReference type="InterPro" id="IPR000182">
    <property type="entry name" value="GNAT_dom"/>
</dbReference>
<dbReference type="PANTHER" id="PTHR43441:SF2">
    <property type="entry name" value="FAMILY ACETYLTRANSFERASE, PUTATIVE (AFU_ORTHOLOGUE AFUA_7G00850)-RELATED"/>
    <property type="match status" value="1"/>
</dbReference>
<protein>
    <submittedName>
        <fullName evidence="2">GNAT family N-acetyltransferase</fullName>
    </submittedName>
</protein>
<name>A0A846WFN3_9ACTN</name>
<dbReference type="Pfam" id="PF13302">
    <property type="entry name" value="Acetyltransf_3"/>
    <property type="match status" value="1"/>
</dbReference>
<accession>A0A846WFN3</accession>
<dbReference type="GO" id="GO:0008999">
    <property type="term" value="F:protein-N-terminal-alanine acetyltransferase activity"/>
    <property type="evidence" value="ECO:0007669"/>
    <property type="project" value="TreeGrafter"/>
</dbReference>
<dbReference type="PROSITE" id="PS51186">
    <property type="entry name" value="GNAT"/>
    <property type="match status" value="1"/>
</dbReference>
<gene>
    <name evidence="2" type="ORF">HGA05_03350</name>
</gene>